<name>A0A368G3R4_ANCCA</name>
<sequence>MALTNAERLDRILSQANDCHELELNLHKLDSSRDYCGFQVSTLNKDFPPKPSPETCASTDLNFGVPGFAKLPWSTANIANGCELYANIQKALEDLAGKGADSVKDVIKTMQACAPWLESFGSLRRFMDSLSTSEKREALNTMAGIAKLAANAKNVITAVSFLFCL</sequence>
<comment type="caution">
    <text evidence="1">The sequence shown here is derived from an EMBL/GenBank/DDBJ whole genome shotgun (WGS) entry which is preliminary data.</text>
</comment>
<evidence type="ECO:0000313" key="1">
    <source>
        <dbReference type="EMBL" id="RCN39091.1"/>
    </source>
</evidence>
<protein>
    <submittedName>
        <fullName evidence="1">Uncharacterized protein</fullName>
    </submittedName>
</protein>
<reference evidence="1 2" key="1">
    <citation type="submission" date="2014-10" db="EMBL/GenBank/DDBJ databases">
        <title>Draft genome of the hookworm Ancylostoma caninum.</title>
        <authorList>
            <person name="Mitreva M."/>
        </authorList>
    </citation>
    <scope>NUCLEOTIDE SEQUENCE [LARGE SCALE GENOMIC DNA]</scope>
    <source>
        <strain evidence="1 2">Baltimore</strain>
    </source>
</reference>
<dbReference type="AlphaFoldDB" id="A0A368G3R4"/>
<organism evidence="1 2">
    <name type="scientific">Ancylostoma caninum</name>
    <name type="common">Dog hookworm</name>
    <dbReference type="NCBI Taxonomy" id="29170"/>
    <lineage>
        <taxon>Eukaryota</taxon>
        <taxon>Metazoa</taxon>
        <taxon>Ecdysozoa</taxon>
        <taxon>Nematoda</taxon>
        <taxon>Chromadorea</taxon>
        <taxon>Rhabditida</taxon>
        <taxon>Rhabditina</taxon>
        <taxon>Rhabditomorpha</taxon>
        <taxon>Strongyloidea</taxon>
        <taxon>Ancylostomatidae</taxon>
        <taxon>Ancylostomatinae</taxon>
        <taxon>Ancylostoma</taxon>
    </lineage>
</organism>
<accession>A0A368G3R4</accession>
<feature type="non-terminal residue" evidence="1">
    <location>
        <position position="165"/>
    </location>
</feature>
<proteinExistence type="predicted"/>
<dbReference type="Proteomes" id="UP000252519">
    <property type="component" value="Unassembled WGS sequence"/>
</dbReference>
<evidence type="ECO:0000313" key="2">
    <source>
        <dbReference type="Proteomes" id="UP000252519"/>
    </source>
</evidence>
<keyword evidence="2" id="KW-1185">Reference proteome</keyword>
<dbReference type="EMBL" id="JOJR01000357">
    <property type="protein sequence ID" value="RCN39091.1"/>
    <property type="molecule type" value="Genomic_DNA"/>
</dbReference>
<gene>
    <name evidence="1" type="ORF">ANCCAN_14993</name>
</gene>